<keyword evidence="3" id="KW-1185">Reference proteome</keyword>
<comment type="caution">
    <text evidence="2">The sequence shown here is derived from an EMBL/GenBank/DDBJ whole genome shotgun (WGS) entry which is preliminary data.</text>
</comment>
<sequence>MKKRYSSRVSRRGRMMAVVSLGGTTGGGGAGRREDASVGFRGRGGIATLALVLVLGVGLKEQGLMVTGFWVGYRRRWWLWRGHCRRRWLRKRRLW</sequence>
<name>A0A2T6ZTM4_TUBBO</name>
<proteinExistence type="predicted"/>
<gene>
    <name evidence="2" type="ORF">B9Z19DRAFT_1083075</name>
</gene>
<accession>A0A2T6ZTM4</accession>
<keyword evidence="1" id="KW-0812">Transmembrane</keyword>
<evidence type="ECO:0000313" key="3">
    <source>
        <dbReference type="Proteomes" id="UP000244722"/>
    </source>
</evidence>
<evidence type="ECO:0000256" key="1">
    <source>
        <dbReference type="SAM" id="Phobius"/>
    </source>
</evidence>
<keyword evidence="1" id="KW-0472">Membrane</keyword>
<protein>
    <submittedName>
        <fullName evidence="2">Uncharacterized protein</fullName>
    </submittedName>
</protein>
<reference evidence="2 3" key="1">
    <citation type="submission" date="2017-04" db="EMBL/GenBank/DDBJ databases">
        <title>Draft genome sequence of Tuber borchii Vittad., a whitish edible truffle.</title>
        <authorList>
            <consortium name="DOE Joint Genome Institute"/>
            <person name="Murat C."/>
            <person name="Kuo A."/>
            <person name="Barry K.W."/>
            <person name="Clum A."/>
            <person name="Dockter R.B."/>
            <person name="Fauchery L."/>
            <person name="Iotti M."/>
            <person name="Kohler A."/>
            <person name="Labutti K."/>
            <person name="Lindquist E.A."/>
            <person name="Lipzen A."/>
            <person name="Ohm R.A."/>
            <person name="Wang M."/>
            <person name="Grigoriev I.V."/>
            <person name="Zambonelli A."/>
            <person name="Martin F.M."/>
        </authorList>
    </citation>
    <scope>NUCLEOTIDE SEQUENCE [LARGE SCALE GENOMIC DNA]</scope>
    <source>
        <strain evidence="2 3">Tbo3840</strain>
    </source>
</reference>
<dbReference type="EMBL" id="NESQ01000105">
    <property type="protein sequence ID" value="PUU78830.1"/>
    <property type="molecule type" value="Genomic_DNA"/>
</dbReference>
<organism evidence="2 3">
    <name type="scientific">Tuber borchii</name>
    <name type="common">White truffle</name>
    <dbReference type="NCBI Taxonomy" id="42251"/>
    <lineage>
        <taxon>Eukaryota</taxon>
        <taxon>Fungi</taxon>
        <taxon>Dikarya</taxon>
        <taxon>Ascomycota</taxon>
        <taxon>Pezizomycotina</taxon>
        <taxon>Pezizomycetes</taxon>
        <taxon>Pezizales</taxon>
        <taxon>Tuberaceae</taxon>
        <taxon>Tuber</taxon>
    </lineage>
</organism>
<dbReference type="AlphaFoldDB" id="A0A2T6ZTM4"/>
<keyword evidence="1" id="KW-1133">Transmembrane helix</keyword>
<feature type="transmembrane region" description="Helical" evidence="1">
    <location>
        <begin position="46"/>
        <end position="71"/>
    </location>
</feature>
<evidence type="ECO:0000313" key="2">
    <source>
        <dbReference type="EMBL" id="PUU78830.1"/>
    </source>
</evidence>
<dbReference type="Proteomes" id="UP000244722">
    <property type="component" value="Unassembled WGS sequence"/>
</dbReference>